<proteinExistence type="predicted"/>
<protein>
    <submittedName>
        <fullName evidence="1">Uncharacterized protein</fullName>
    </submittedName>
</protein>
<keyword evidence="2" id="KW-1185">Reference proteome</keyword>
<evidence type="ECO:0000313" key="2">
    <source>
        <dbReference type="Proteomes" id="UP000002357"/>
    </source>
</evidence>
<evidence type="ECO:0000313" key="1">
    <source>
        <dbReference type="EMBL" id="EFG05575.1"/>
    </source>
</evidence>
<reference evidence="1 2" key="1">
    <citation type="journal article" date="2010" name="Genome Biol. Evol.">
        <title>The sequence of a 1.8-mb bacterial linear plasmid reveals a rich evolutionary reservoir of secondary metabolic pathways.</title>
        <authorList>
            <person name="Medema M.H."/>
            <person name="Trefzer A."/>
            <person name="Kovalchuk A."/>
            <person name="van den Berg M."/>
            <person name="Mueller U."/>
            <person name="Heijne W."/>
            <person name="Wu L."/>
            <person name="Alam M.T."/>
            <person name="Ronning C.M."/>
            <person name="Nierman W.C."/>
            <person name="Bovenberg R.A.L."/>
            <person name="Breitling R."/>
            <person name="Takano E."/>
        </authorList>
    </citation>
    <scope>NUCLEOTIDE SEQUENCE [LARGE SCALE GENOMIC DNA]</scope>
    <source>
        <strain evidence="2">ATCC 27064 / DSM 738 / JCM 4710 / NBRC 13307 / NCIMB 12785 / NRRL 3585 / VKM Ac-602</strain>
    </source>
</reference>
<accession>B5H2L2</accession>
<organism evidence="1 2">
    <name type="scientific">Streptomyces clavuligerus</name>
    <dbReference type="NCBI Taxonomy" id="1901"/>
    <lineage>
        <taxon>Bacteria</taxon>
        <taxon>Bacillati</taxon>
        <taxon>Actinomycetota</taxon>
        <taxon>Actinomycetes</taxon>
        <taxon>Kitasatosporales</taxon>
        <taxon>Streptomycetaceae</taxon>
        <taxon>Streptomyces</taxon>
    </lineage>
</organism>
<sequence length="64" mass="6933">MKALAERVHVTLECRMDACELCGIAPPPSGRTGAEPPPCGCRCHRPERDVHPMAPTAPPYRKAP</sequence>
<dbReference type="AlphaFoldDB" id="B5H2L2"/>
<gene>
    <name evidence="1" type="ORF">SCLAV_0499</name>
</gene>
<name>B5H2L2_STRCL</name>
<dbReference type="EMBL" id="CM000913">
    <property type="protein sequence ID" value="EFG05575.1"/>
    <property type="molecule type" value="Genomic_DNA"/>
</dbReference>
<dbReference type="Proteomes" id="UP000002357">
    <property type="component" value="Chromosome"/>
</dbReference>